<dbReference type="Pfam" id="PF01139">
    <property type="entry name" value="RtcB"/>
    <property type="match status" value="1"/>
</dbReference>
<feature type="binding site" evidence="10">
    <location>
        <position position="153"/>
    </location>
    <ligand>
        <name>Mn(2+)</name>
        <dbReference type="ChEBI" id="CHEBI:29035"/>
        <label>1</label>
    </ligand>
</feature>
<dbReference type="AlphaFoldDB" id="A0A6U3ETS2"/>
<evidence type="ECO:0000313" key="12">
    <source>
        <dbReference type="EMBL" id="CAD9993927.1"/>
    </source>
</evidence>
<reference evidence="13" key="1">
    <citation type="submission" date="2021-01" db="EMBL/GenBank/DDBJ databases">
        <authorList>
            <person name="Corre E."/>
            <person name="Pelletier E."/>
            <person name="Niang G."/>
            <person name="Scheremetjew M."/>
            <person name="Finn R."/>
            <person name="Kale V."/>
            <person name="Holt S."/>
            <person name="Cochrane G."/>
            <person name="Meng A."/>
            <person name="Brown T."/>
            <person name="Cohen L."/>
        </authorList>
    </citation>
    <scope>NUCLEOTIDE SEQUENCE</scope>
    <source>
        <strain evidence="13">CCMP125</strain>
    </source>
</reference>
<keyword evidence="3 10" id="KW-0479">Metal-binding</keyword>
<comment type="cofactor">
    <cofactor evidence="10">
        <name>Mn(2+)</name>
        <dbReference type="ChEBI" id="CHEBI:29035"/>
    </cofactor>
    <text evidence="10">Binds 2 manganese ions per subunit.</text>
</comment>
<sequence length="539" mass="58896">MNLSSSATAAVAAAILLRGGSLFTCSQEGTANAFSIKPINPVSTIKRAASSSARYSYNNNDNEGTEEDDSALLFSAAPELPLIIPTKGVPIHLYTDINEVDPQALQQLRKLAESPLPVDYVSAMPDVHLGKGVTIGSVFASDKYVCPNAVGVDIGCGMAAIPIDGLYKDDLTNDQKNQIQQLLKERIPTGFESYQTPLAGTVKTLDKIVDQVEPTNVLKDILVKSDKAKNQLGTLGGGNHFLEVVYAEDTGQVWIMLHSGSRNIGNTIAQHYNKVAKDLLEKQGVSTHGLEGLNYMPIESQEGQDYLKDMEWCQRYAFENRAAMKKTMLDVVREATGFDQSQDMRNAVNIHHNYCACEECGPDGRKLWVTRKGATSAKLGEMGIIPGSMGTGSYITRGRGNALSWSSSSHGAGRVMSRTAANKNISQKDFEESMKGIVCDTSSSVKDEAPQAYKDLTVVMKNQESLTDIEHRLLPLVNVKGFGKPNKRRIVSPADDELGRLVFFFFSRTHNLLAYGVVLDIPMHRASMQYSFDLRPCLS</sequence>
<dbReference type="GO" id="GO:0030145">
    <property type="term" value="F:manganese ion binding"/>
    <property type="evidence" value="ECO:0007669"/>
    <property type="project" value="TreeGrafter"/>
</dbReference>
<feature type="binding site" evidence="9">
    <location>
        <position position="393"/>
    </location>
    <ligand>
        <name>GMP</name>
        <dbReference type="ChEBI" id="CHEBI:58115"/>
    </ligand>
</feature>
<accession>A0A6U3ETS2</accession>
<feature type="binding site" evidence="9">
    <location>
        <begin position="386"/>
        <end position="389"/>
    </location>
    <ligand>
        <name>GMP</name>
        <dbReference type="ChEBI" id="CHEBI:58115"/>
    </ligand>
</feature>
<dbReference type="GO" id="GO:0006396">
    <property type="term" value="P:RNA processing"/>
    <property type="evidence" value="ECO:0007669"/>
    <property type="project" value="InterPro"/>
</dbReference>
<feature type="binding site" evidence="9">
    <location>
        <begin position="239"/>
        <end position="243"/>
    </location>
    <ligand>
        <name>GMP</name>
        <dbReference type="ChEBI" id="CHEBI:58115"/>
    </ligand>
</feature>
<evidence type="ECO:0000256" key="3">
    <source>
        <dbReference type="ARBA" id="ARBA00022723"/>
    </source>
</evidence>
<dbReference type="InterPro" id="IPR052915">
    <property type="entry name" value="RtcB-like"/>
</dbReference>
<evidence type="ECO:0000256" key="1">
    <source>
        <dbReference type="ARBA" id="ARBA00012726"/>
    </source>
</evidence>
<feature type="binding site" evidence="10">
    <location>
        <position position="240"/>
    </location>
    <ligand>
        <name>Mn(2+)</name>
        <dbReference type="ChEBI" id="CHEBI:29035"/>
        <label>1</label>
    </ligand>
</feature>
<comment type="catalytic activity">
    <reaction evidence="7">
        <text>a 3'-end 3'-phospho-ribonucleotide-RNA + a 5'-end dephospho-ribonucleoside-RNA + GTP = a ribonucleotidyl-ribonucleotide-RNA + GMP + diphosphate</text>
        <dbReference type="Rhea" id="RHEA:68076"/>
        <dbReference type="Rhea" id="RHEA-COMP:10463"/>
        <dbReference type="Rhea" id="RHEA-COMP:13936"/>
        <dbReference type="Rhea" id="RHEA-COMP:17355"/>
        <dbReference type="ChEBI" id="CHEBI:33019"/>
        <dbReference type="ChEBI" id="CHEBI:37565"/>
        <dbReference type="ChEBI" id="CHEBI:58115"/>
        <dbReference type="ChEBI" id="CHEBI:83062"/>
        <dbReference type="ChEBI" id="CHEBI:138284"/>
        <dbReference type="ChEBI" id="CHEBI:173118"/>
        <dbReference type="EC" id="6.5.1.8"/>
    </reaction>
</comment>
<keyword evidence="6 10" id="KW-0464">Manganese</keyword>
<keyword evidence="11" id="KW-0732">Signal</keyword>
<evidence type="ECO:0000256" key="7">
    <source>
        <dbReference type="ARBA" id="ARBA00047746"/>
    </source>
</evidence>
<name>A0A6U3ETS2_9STRA</name>
<dbReference type="PANTHER" id="PTHR43749:SF2">
    <property type="entry name" value="RNA-SPLICING LIGASE RTCB"/>
    <property type="match status" value="1"/>
</dbReference>
<dbReference type="SUPFAM" id="SSF103365">
    <property type="entry name" value="Hypothetical protein PH1602"/>
    <property type="match status" value="1"/>
</dbReference>
<dbReference type="GO" id="GO:0042245">
    <property type="term" value="P:RNA repair"/>
    <property type="evidence" value="ECO:0007669"/>
    <property type="project" value="TreeGrafter"/>
</dbReference>
<feature type="binding site" evidence="9">
    <location>
        <position position="480"/>
    </location>
    <ligand>
        <name>GMP</name>
        <dbReference type="ChEBI" id="CHEBI:58115"/>
    </ligand>
</feature>
<evidence type="ECO:0000256" key="6">
    <source>
        <dbReference type="ARBA" id="ARBA00023211"/>
    </source>
</evidence>
<dbReference type="InterPro" id="IPR036025">
    <property type="entry name" value="RtcB-like_sf"/>
</dbReference>
<feature type="signal peptide" evidence="11">
    <location>
        <begin position="1"/>
        <end position="22"/>
    </location>
</feature>
<evidence type="ECO:0000256" key="5">
    <source>
        <dbReference type="ARBA" id="ARBA00023134"/>
    </source>
</evidence>
<dbReference type="Gene3D" id="3.90.1860.10">
    <property type="entry name" value="tRNA-splicing ligase RtcB"/>
    <property type="match status" value="1"/>
</dbReference>
<evidence type="ECO:0000256" key="9">
    <source>
        <dbReference type="PIRSR" id="PIRSR601233-2"/>
    </source>
</evidence>
<evidence type="ECO:0000256" key="8">
    <source>
        <dbReference type="PIRSR" id="PIRSR601233-1"/>
    </source>
</evidence>
<feature type="active site" description="GMP-histidine intermediate" evidence="8">
    <location>
        <position position="410"/>
    </location>
</feature>
<feature type="binding site" evidence="9">
    <location>
        <begin position="352"/>
        <end position="353"/>
    </location>
    <ligand>
        <name>GMP</name>
        <dbReference type="ChEBI" id="CHEBI:58115"/>
    </ligand>
</feature>
<feature type="binding site" evidence="10">
    <location>
        <position position="258"/>
    </location>
    <ligand>
        <name>Mn(2+)</name>
        <dbReference type="ChEBI" id="CHEBI:29035"/>
        <label>2</label>
    </ligand>
</feature>
<dbReference type="PANTHER" id="PTHR43749">
    <property type="entry name" value="RNA-SPLICING LIGASE RTCB"/>
    <property type="match status" value="1"/>
</dbReference>
<keyword evidence="4 9" id="KW-0547">Nucleotide-binding</keyword>
<evidence type="ECO:0000256" key="2">
    <source>
        <dbReference type="ARBA" id="ARBA00022598"/>
    </source>
</evidence>
<evidence type="ECO:0000256" key="4">
    <source>
        <dbReference type="ARBA" id="ARBA00022741"/>
    </source>
</evidence>
<dbReference type="GO" id="GO:0003909">
    <property type="term" value="F:DNA ligase activity"/>
    <property type="evidence" value="ECO:0007669"/>
    <property type="project" value="TreeGrafter"/>
</dbReference>
<organism evidence="13">
    <name type="scientific">Entomoneis paludosa</name>
    <dbReference type="NCBI Taxonomy" id="265537"/>
    <lineage>
        <taxon>Eukaryota</taxon>
        <taxon>Sar</taxon>
        <taxon>Stramenopiles</taxon>
        <taxon>Ochrophyta</taxon>
        <taxon>Bacillariophyta</taxon>
        <taxon>Bacillariophyceae</taxon>
        <taxon>Bacillariophycidae</taxon>
        <taxon>Entomoneidaceae</taxon>
        <taxon>Entomoneis</taxon>
    </lineage>
</organism>
<dbReference type="GO" id="GO:0170057">
    <property type="term" value="F:RNA ligase (GTP) activity"/>
    <property type="evidence" value="ECO:0007669"/>
    <property type="project" value="UniProtKB-EC"/>
</dbReference>
<keyword evidence="2" id="KW-0436">Ligase</keyword>
<dbReference type="EMBL" id="HBHT01039614">
    <property type="protein sequence ID" value="CAD9993928.1"/>
    <property type="molecule type" value="Transcribed_RNA"/>
</dbReference>
<evidence type="ECO:0000256" key="10">
    <source>
        <dbReference type="PIRSR" id="PIRSR601233-3"/>
    </source>
</evidence>
<dbReference type="InterPro" id="IPR001233">
    <property type="entry name" value="RtcB"/>
</dbReference>
<feature type="chain" id="PRO_5035677071" description="3'-phosphate/5'-hydroxy nucleic acid ligase" evidence="11">
    <location>
        <begin position="23"/>
        <end position="539"/>
    </location>
</feature>
<gene>
    <name evidence="12" type="ORF">APAL1065_LOCUS26613</name>
    <name evidence="13" type="ORF">APAL1065_LOCUS26614</name>
</gene>
<feature type="binding site" evidence="9">
    <location>
        <begin position="410"/>
        <end position="413"/>
    </location>
    <ligand>
        <name>GMP</name>
        <dbReference type="ChEBI" id="CHEBI:58115"/>
    </ligand>
</feature>
<feature type="binding site" evidence="10">
    <location>
        <position position="352"/>
    </location>
    <ligand>
        <name>Mn(2+)</name>
        <dbReference type="ChEBI" id="CHEBI:29035"/>
        <label>2</label>
    </ligand>
</feature>
<dbReference type="GO" id="GO:0005525">
    <property type="term" value="F:GTP binding"/>
    <property type="evidence" value="ECO:0007669"/>
    <property type="project" value="UniProtKB-KW"/>
</dbReference>
<proteinExistence type="predicted"/>
<evidence type="ECO:0000256" key="11">
    <source>
        <dbReference type="SAM" id="SignalP"/>
    </source>
</evidence>
<protein>
    <recommendedName>
        <fullName evidence="1">3'-phosphate/5'-hydroxy nucleic acid ligase</fullName>
        <ecNumber evidence="1">6.5.1.8</ecNumber>
    </recommendedName>
</protein>
<keyword evidence="5 9" id="KW-0342">GTP-binding</keyword>
<dbReference type="GO" id="GO:0006281">
    <property type="term" value="P:DNA repair"/>
    <property type="evidence" value="ECO:0007669"/>
    <property type="project" value="TreeGrafter"/>
</dbReference>
<dbReference type="EC" id="6.5.1.8" evidence="1"/>
<dbReference type="EMBL" id="HBHT01039613">
    <property type="protein sequence ID" value="CAD9993927.1"/>
    <property type="molecule type" value="Transcribed_RNA"/>
</dbReference>
<evidence type="ECO:0000313" key="13">
    <source>
        <dbReference type="EMBL" id="CAD9993928.1"/>
    </source>
</evidence>